<gene>
    <name evidence="1" type="ORF">SAMN04488029_3677</name>
</gene>
<dbReference type="InterPro" id="IPR027417">
    <property type="entry name" value="P-loop_NTPase"/>
</dbReference>
<proteinExistence type="predicted"/>
<name>A0A1W2GNG6_REIFA</name>
<dbReference type="AlphaFoldDB" id="A0A1W2GNG6"/>
<sequence length="980" mass="113341">MTSIAEELVGKIDKCLKSHFQAKVEELLDQEVDHMLQIVEQVNSYYALPAKKRSSDAQLAQFKHKLLDQIDTLWSKPESQDLAVLHESFLHELQGILEDVSIYQTVEQSHDRFIAISSDPAWVRIFKLGKRLIYHLTCLPNGIANLFRKEKIHKPYWKHEIPLRNLAKKHFLVQVLLDLQDATEMLYSGVASEYVNLKEWEEKLSHGDTEASKIDADDMLNFKNELGKSLKRKIKEITGPKAVKFELEYEKAGTFELPEARLSNEIIYNKVESAKSQWSLNDLEWRNTNYALFEEWRMDLNINLLKHKTLASLFEFQSAQFKKIDDYIGPEMDEIKSFIDESISSLSKEHESIAKELKRLNYQAVKKLDKEVVPRLCDKLSNQTVINLINKLEVSIANQVEELSDERVIVKSGSYNAPIKSEDLNVISPHELIAFETLPIFKKQVELIKQGSFSSLERMVENVKDLDHIITFSLSSGIASMEQQRDPQEAISIAEEGLKRAVARLIEERNQLNEAMIVNGNELETVINTFCDGVMELTFNENVRQLRMRITKAKATQQAKEVRQRLEEKMTTRKKRVALVLLGIYNDVRHKLNSLSESFVLTAKKPEISKQVSDFLLESQQAIDKLPLIYKRLYQIEPLEDLELFEGRKDEFVTLKKAFESWQKGHYAATVVLGEKWGGLTSFINYSLSHARFPFTITRMKLEGNGCNEDHFIQVMRTTFKNDTFTQLEEVINYLNSSSKRVVILEDIQNLFQRKVNGFEAMQMLFQIVNKTYKNVFWIISSTVYTWSYLEKTININEYFSYVIELKTMTSDQIISIIWKRNRISGFKIQFETDAGSADDKKFKKLNEAEQQQWLKKKFFSELNSFAQSNISLALIYWLLSTKEVDDSSITVGTFKKPNLNFLTVLAMDKIYALHALILHDGLTIEQLAQVLNVTVKSCELILLALLEDGILVKTHEAYMINPIVYRNTISLLKSRNLIH</sequence>
<organism evidence="1 2">
    <name type="scientific">Reichenbachiella faecimaris</name>
    <dbReference type="NCBI Taxonomy" id="692418"/>
    <lineage>
        <taxon>Bacteria</taxon>
        <taxon>Pseudomonadati</taxon>
        <taxon>Bacteroidota</taxon>
        <taxon>Cytophagia</taxon>
        <taxon>Cytophagales</taxon>
        <taxon>Reichenbachiellaceae</taxon>
        <taxon>Reichenbachiella</taxon>
    </lineage>
</organism>
<keyword evidence="2" id="KW-1185">Reference proteome</keyword>
<protein>
    <submittedName>
        <fullName evidence="1">Uncharacterized protein</fullName>
    </submittedName>
</protein>
<dbReference type="RefSeq" id="WP_084374297.1">
    <property type="nucleotide sequence ID" value="NZ_FWYF01000004.1"/>
</dbReference>
<dbReference type="Proteomes" id="UP000192472">
    <property type="component" value="Unassembled WGS sequence"/>
</dbReference>
<evidence type="ECO:0000313" key="1">
    <source>
        <dbReference type="EMBL" id="SMD38195.1"/>
    </source>
</evidence>
<dbReference type="SUPFAM" id="SSF52540">
    <property type="entry name" value="P-loop containing nucleoside triphosphate hydrolases"/>
    <property type="match status" value="1"/>
</dbReference>
<reference evidence="1 2" key="1">
    <citation type="submission" date="2017-04" db="EMBL/GenBank/DDBJ databases">
        <authorList>
            <person name="Afonso C.L."/>
            <person name="Miller P.J."/>
            <person name="Scott M.A."/>
            <person name="Spackman E."/>
            <person name="Goraichik I."/>
            <person name="Dimitrov K.M."/>
            <person name="Suarez D.L."/>
            <person name="Swayne D.E."/>
        </authorList>
    </citation>
    <scope>NUCLEOTIDE SEQUENCE [LARGE SCALE GENOMIC DNA]</scope>
    <source>
        <strain evidence="1 2">DSM 26133</strain>
    </source>
</reference>
<dbReference type="STRING" id="692418.SAMN04488029_3677"/>
<evidence type="ECO:0000313" key="2">
    <source>
        <dbReference type="Proteomes" id="UP000192472"/>
    </source>
</evidence>
<dbReference type="EMBL" id="FWYF01000004">
    <property type="protein sequence ID" value="SMD38195.1"/>
    <property type="molecule type" value="Genomic_DNA"/>
</dbReference>
<dbReference type="OrthoDB" id="1109088at2"/>
<accession>A0A1W2GNG6</accession>